<accession>A0AAD8RAS8</accession>
<proteinExistence type="predicted"/>
<dbReference type="InterPro" id="IPR011990">
    <property type="entry name" value="TPR-like_helical_dom_sf"/>
</dbReference>
<dbReference type="EMBL" id="JAUUTY010000006">
    <property type="protein sequence ID" value="KAK1615989.1"/>
    <property type="molecule type" value="Genomic_DNA"/>
</dbReference>
<comment type="caution">
    <text evidence="1">The sequence shown here is derived from an EMBL/GenBank/DDBJ whole genome shotgun (WGS) entry which is preliminary data.</text>
</comment>
<dbReference type="PANTHER" id="PTHR46758:SF18">
    <property type="entry name" value="OS04G0385600 PROTEIN"/>
    <property type="match status" value="1"/>
</dbReference>
<dbReference type="Gene3D" id="1.25.40.10">
    <property type="entry name" value="Tetratricopeptide repeat domain"/>
    <property type="match status" value="1"/>
</dbReference>
<sequence>MRDLVVADGTVAALEDRGRRRLGMGAWKRWGGGQRCVGRSPAGGAELAGRRGVELGRREVEVSRGGGGPGCSCARGVGPAHAPGGVIAAGRGGGRWRRGGGGGAGGGTGGGWARIRFYCTRDRNAGADLLLSAAVGGLKEAIYSLGAVIVFNGSGGTRASRDIGAAVALCARAAWLGHVGALRELGFCMHDGYGVDRSVADGRRLIVLAKAREMAEAATGLDFQTVDPSMARWDMSHSLQPEQADTVIGIVMELGLEVGGGLHEVDGLGGALHGGAPGVLGIHTGTASFLRVGALPAVSQLRGGVLLHALTLPPAACHSTTAHLLHLHGELLLSRADAMAKRGSPATSCSPAPPYIHLCLSR</sequence>
<dbReference type="AlphaFoldDB" id="A0AAD8RAS8"/>
<protein>
    <submittedName>
        <fullName evidence="1">Uncharacterized protein</fullName>
    </submittedName>
</protein>
<dbReference type="InterPro" id="IPR044508">
    <property type="entry name" value="At5g50450/At1g67340-like"/>
</dbReference>
<dbReference type="Proteomes" id="UP001231189">
    <property type="component" value="Unassembled WGS sequence"/>
</dbReference>
<dbReference type="PANTHER" id="PTHR46758">
    <property type="entry name" value="MYND DOMAIN-CONTAINING"/>
    <property type="match status" value="1"/>
</dbReference>
<name>A0AAD8RAS8_LOLMU</name>
<reference evidence="1" key="1">
    <citation type="submission" date="2023-07" db="EMBL/GenBank/DDBJ databases">
        <title>A chromosome-level genome assembly of Lolium multiflorum.</title>
        <authorList>
            <person name="Chen Y."/>
            <person name="Copetti D."/>
            <person name="Kolliker R."/>
            <person name="Studer B."/>
        </authorList>
    </citation>
    <scope>NUCLEOTIDE SEQUENCE</scope>
    <source>
        <strain evidence="1">02402/16</strain>
        <tissue evidence="1">Leaf</tissue>
    </source>
</reference>
<evidence type="ECO:0000313" key="2">
    <source>
        <dbReference type="Proteomes" id="UP001231189"/>
    </source>
</evidence>
<gene>
    <name evidence="1" type="ORF">QYE76_021506</name>
</gene>
<evidence type="ECO:0000313" key="1">
    <source>
        <dbReference type="EMBL" id="KAK1615989.1"/>
    </source>
</evidence>
<keyword evidence="2" id="KW-1185">Reference proteome</keyword>
<organism evidence="1 2">
    <name type="scientific">Lolium multiflorum</name>
    <name type="common">Italian ryegrass</name>
    <name type="synonym">Lolium perenne subsp. multiflorum</name>
    <dbReference type="NCBI Taxonomy" id="4521"/>
    <lineage>
        <taxon>Eukaryota</taxon>
        <taxon>Viridiplantae</taxon>
        <taxon>Streptophyta</taxon>
        <taxon>Embryophyta</taxon>
        <taxon>Tracheophyta</taxon>
        <taxon>Spermatophyta</taxon>
        <taxon>Magnoliopsida</taxon>
        <taxon>Liliopsida</taxon>
        <taxon>Poales</taxon>
        <taxon>Poaceae</taxon>
        <taxon>BOP clade</taxon>
        <taxon>Pooideae</taxon>
        <taxon>Poodae</taxon>
        <taxon>Poeae</taxon>
        <taxon>Poeae Chloroplast Group 2 (Poeae type)</taxon>
        <taxon>Loliodinae</taxon>
        <taxon>Loliinae</taxon>
        <taxon>Lolium</taxon>
    </lineage>
</organism>